<evidence type="ECO:0000313" key="2">
    <source>
        <dbReference type="EMBL" id="OBH51776.1"/>
    </source>
</evidence>
<evidence type="ECO:0000259" key="1">
    <source>
        <dbReference type="Pfam" id="PF06742"/>
    </source>
</evidence>
<dbReference type="InterPro" id="IPR010621">
    <property type="entry name" value="DUF1214"/>
</dbReference>
<dbReference type="Pfam" id="PF06742">
    <property type="entry name" value="DUF1214"/>
    <property type="match status" value="2"/>
</dbReference>
<feature type="domain" description="DUF1214" evidence="1">
    <location>
        <begin position="276"/>
        <end position="351"/>
    </location>
</feature>
<dbReference type="EMBL" id="LZJS01000176">
    <property type="protein sequence ID" value="OBH51776.1"/>
    <property type="molecule type" value="Genomic_DNA"/>
</dbReference>
<reference evidence="2 3" key="1">
    <citation type="submission" date="2016-06" db="EMBL/GenBank/DDBJ databases">
        <authorList>
            <person name="Kjaerup R.B."/>
            <person name="Dalgaard T.S."/>
            <person name="Juul-Madsen H.R."/>
        </authorList>
    </citation>
    <scope>NUCLEOTIDE SEQUENCE [LARGE SCALE GENOMIC DNA]</scope>
    <source>
        <strain evidence="2 3">E2464</strain>
    </source>
</reference>
<name>A0A1A2RIJ8_9MYCO</name>
<organism evidence="2 3">
    <name type="scientific">Mycobacterium colombiense</name>
    <dbReference type="NCBI Taxonomy" id="339268"/>
    <lineage>
        <taxon>Bacteria</taxon>
        <taxon>Bacillati</taxon>
        <taxon>Actinomycetota</taxon>
        <taxon>Actinomycetes</taxon>
        <taxon>Mycobacteriales</taxon>
        <taxon>Mycobacteriaceae</taxon>
        <taxon>Mycobacterium</taxon>
        <taxon>Mycobacterium avium complex (MAC)</taxon>
    </lineage>
</organism>
<comment type="caution">
    <text evidence="2">The sequence shown here is derived from an EMBL/GenBank/DDBJ whole genome shotgun (WGS) entry which is preliminary data.</text>
</comment>
<feature type="domain" description="DUF1214" evidence="1">
    <location>
        <begin position="89"/>
        <end position="169"/>
    </location>
</feature>
<dbReference type="Proteomes" id="UP000093861">
    <property type="component" value="Unassembled WGS sequence"/>
</dbReference>
<protein>
    <recommendedName>
        <fullName evidence="1">DUF1214 domain-containing protein</fullName>
    </recommendedName>
</protein>
<dbReference type="RefSeq" id="WP_064954708.1">
    <property type="nucleotide sequence ID" value="NZ_LZJS01000176.1"/>
</dbReference>
<gene>
    <name evidence="2" type="ORF">A5685_15780</name>
</gene>
<sequence>MNTTTNLPTWDDQIEALKGVADHLLATWRPDNPTEAEVQDMNKLALSILACGYFCNVYTDTRRPVFMPLWNFACNQGGPNPDYVYLEAQIDGSGVYELVGRRGTVRFVEITQQAAGMMKSLKNVEGRMKFDAITRDLDELTIGEDGSFRVVLSAERPAGYGGDWWELNPAVGKLLMRKCACDWNTEIDAQVAINRLDDAGADMEPAEIARRFSQMGDWIKGMIDFDMELVRFYREHHGINVLLRSQWIQQGGGLATKQAYYDGVYEINDDEALIVEFPVPQDCYYWQILVADDRFSTVDWVNRQSSLNDVQARIDPDGWFRGVVSKQDPGVHNWLDKADWPWGILQARFYRASDFPEATVTKVPVSEVLAHLPSGTAVLTADQRAAQLRHRRTGAQLRRIW</sequence>
<dbReference type="AlphaFoldDB" id="A0A1A2RIJ8"/>
<proteinExistence type="predicted"/>
<evidence type="ECO:0000313" key="3">
    <source>
        <dbReference type="Proteomes" id="UP000093861"/>
    </source>
</evidence>
<accession>A0A1A2RIJ8</accession>